<feature type="region of interest" description="Disordered" evidence="1">
    <location>
        <begin position="70"/>
        <end position="98"/>
    </location>
</feature>
<evidence type="ECO:0000256" key="1">
    <source>
        <dbReference type="SAM" id="MobiDB-lite"/>
    </source>
</evidence>
<evidence type="ECO:0000313" key="2">
    <source>
        <dbReference type="EMBL" id="MBM3276431.1"/>
    </source>
</evidence>
<comment type="caution">
    <text evidence="2">The sequence shown here is derived from an EMBL/GenBank/DDBJ whole genome shotgun (WGS) entry which is preliminary data.</text>
</comment>
<feature type="compositionally biased region" description="Low complexity" evidence="1">
    <location>
        <begin position="89"/>
        <end position="98"/>
    </location>
</feature>
<feature type="compositionally biased region" description="Low complexity" evidence="1">
    <location>
        <begin position="70"/>
        <end position="81"/>
    </location>
</feature>
<dbReference type="SUPFAM" id="SSF63829">
    <property type="entry name" value="Calcium-dependent phosphotriesterase"/>
    <property type="match status" value="1"/>
</dbReference>
<proteinExistence type="predicted"/>
<dbReference type="EMBL" id="VGJX01001022">
    <property type="protein sequence ID" value="MBM3276431.1"/>
    <property type="molecule type" value="Genomic_DNA"/>
</dbReference>
<accession>A0A937X5F9</accession>
<reference evidence="2 3" key="1">
    <citation type="submission" date="2019-03" db="EMBL/GenBank/DDBJ databases">
        <title>Lake Tanganyika Metagenome-Assembled Genomes (MAGs).</title>
        <authorList>
            <person name="Tran P."/>
        </authorList>
    </citation>
    <scope>NUCLEOTIDE SEQUENCE [LARGE SCALE GENOMIC DNA]</scope>
    <source>
        <strain evidence="2">K_DeepCast_65m_m2_236</strain>
    </source>
</reference>
<gene>
    <name evidence="2" type="ORF">FJZ00_14850</name>
</gene>
<dbReference type="Proteomes" id="UP000703893">
    <property type="component" value="Unassembled WGS sequence"/>
</dbReference>
<dbReference type="Gene3D" id="2.130.10.10">
    <property type="entry name" value="YVTN repeat-like/Quinoprotein amine dehydrogenase"/>
    <property type="match status" value="2"/>
</dbReference>
<dbReference type="InterPro" id="IPR015943">
    <property type="entry name" value="WD40/YVTN_repeat-like_dom_sf"/>
</dbReference>
<name>A0A937X5F9_9BACT</name>
<dbReference type="AlphaFoldDB" id="A0A937X5F9"/>
<protein>
    <recommendedName>
        <fullName evidence="4">SMP-30/Gluconolactonase/LRE-like region domain-containing protein</fullName>
    </recommendedName>
</protein>
<evidence type="ECO:0000313" key="3">
    <source>
        <dbReference type="Proteomes" id="UP000703893"/>
    </source>
</evidence>
<sequence>MQVQRDGAHRDADLVGRSPLRRLARLRPTRAPLLAAALTAACSAVPAASGSSPIAQPVVLTGPLADATTGGAALQGSATTGGTSGGGSPATPAPGAAPRRAGILLSSVSVGQNPRGLALDLQGRVWVAVAGTGAIARIDGTRVAQQISAPGAEDLAFDAGGRAWVAAGGGLFGFDASGSALQGAAGSGAEAVVASGEFVYAAFPKEGAIRRYAVTKAGLSAAFTLPGSSGTPRDLLMDRSGRLWAALGEANQVARYDAPAATPSAPVLIGNAGGEPRGLAEDGSGRVLAIGNSTVVAVSGATPKVLVQNSLLSGAFRLAPDPSGTLWAPANSANRLVGIKRDGTLLPDPPAGLAGPWDAVVDRSGDVWVSNDAGGTVIRFKGS</sequence>
<organism evidence="2 3">
    <name type="scientific">Candidatus Tanganyikabacteria bacterium</name>
    <dbReference type="NCBI Taxonomy" id="2961651"/>
    <lineage>
        <taxon>Bacteria</taxon>
        <taxon>Bacillati</taxon>
        <taxon>Candidatus Sericytochromatia</taxon>
        <taxon>Candidatus Tanganyikabacteria</taxon>
    </lineage>
</organism>
<evidence type="ECO:0008006" key="4">
    <source>
        <dbReference type="Google" id="ProtNLM"/>
    </source>
</evidence>